<dbReference type="GO" id="GO:0045004">
    <property type="term" value="P:DNA replication proofreading"/>
    <property type="evidence" value="ECO:0007669"/>
    <property type="project" value="TreeGrafter"/>
</dbReference>
<evidence type="ECO:0000313" key="4">
    <source>
        <dbReference type="EMBL" id="PNU21780.1"/>
    </source>
</evidence>
<sequence length="204" mass="22747">MLKQPGLFDPPEPSLLDQPLALLDLETTGTGPTRDRIIEIGLVLCNRGRQEQQWSSLVNPQTPVSDFIADYTGISNAMLETAPLFADIAPELARLLEGRLLVAHNARFDYGFLQQEFDRCGQRFQAPVLCTVRLSRKLFPKERRHSLDAVIARHDLNCSARHRALGDALVLAEFLTHLRRIVNTVDLNRAIETQPGADSSSSAH</sequence>
<name>A0A2K2HES0_9BACT</name>
<comment type="subunit">
    <text evidence="2">DNA polymerase III contains a core (composed of alpha, epsilon and theta chains) that associates with a tau subunit. This core dimerizes to form the POLIII' complex. PolIII' associates with the gamma complex (composed of gamma, delta, delta', psi and chi chains) and with the beta chain to form the complete DNA polymerase III complex.</text>
</comment>
<dbReference type="Pfam" id="PF00929">
    <property type="entry name" value="RNase_T"/>
    <property type="match status" value="1"/>
</dbReference>
<gene>
    <name evidence="4" type="ORF">C2E25_00695</name>
</gene>
<evidence type="ECO:0000259" key="3">
    <source>
        <dbReference type="SMART" id="SM00479"/>
    </source>
</evidence>
<dbReference type="GO" id="GO:0005829">
    <property type="term" value="C:cytosol"/>
    <property type="evidence" value="ECO:0007669"/>
    <property type="project" value="TreeGrafter"/>
</dbReference>
<dbReference type="GO" id="GO:0008408">
    <property type="term" value="F:3'-5' exonuclease activity"/>
    <property type="evidence" value="ECO:0007669"/>
    <property type="project" value="TreeGrafter"/>
</dbReference>
<dbReference type="FunFam" id="3.30.420.10:FF:000045">
    <property type="entry name" value="3'-5' exonuclease DinG"/>
    <property type="match status" value="1"/>
</dbReference>
<dbReference type="Proteomes" id="UP000236340">
    <property type="component" value="Unassembled WGS sequence"/>
</dbReference>
<dbReference type="SUPFAM" id="SSF53098">
    <property type="entry name" value="Ribonuclease H-like"/>
    <property type="match status" value="1"/>
</dbReference>
<dbReference type="OrthoDB" id="9804290at2"/>
<dbReference type="Gene3D" id="3.30.420.10">
    <property type="entry name" value="Ribonuclease H-like superfamily/Ribonuclease H"/>
    <property type="match status" value="1"/>
</dbReference>
<comment type="function">
    <text evidence="1">DNA polymerase III is a complex, multichain enzyme responsible for most of the replicative synthesis in bacteria. The epsilon subunit contain the editing function and is a proofreading 3'-5' exonuclease.</text>
</comment>
<evidence type="ECO:0000256" key="1">
    <source>
        <dbReference type="ARBA" id="ARBA00025483"/>
    </source>
</evidence>
<accession>A0A2K2HES0</accession>
<reference evidence="4 5" key="1">
    <citation type="journal article" date="2018" name="Genome Announc.">
        <title>Genome Sequence of Geothermobacter sp. HR-1 Iron Reducer from the Loihi Seamount.</title>
        <authorList>
            <person name="Smith H."/>
            <person name="Abuyen K."/>
            <person name="Tremblay J."/>
            <person name="Savalia P."/>
            <person name="Perez-Rodriguez I."/>
            <person name="Emerson D."/>
            <person name="Tully B."/>
            <person name="Amend J."/>
        </authorList>
    </citation>
    <scope>NUCLEOTIDE SEQUENCE [LARGE SCALE GENOMIC DNA]</scope>
    <source>
        <strain evidence="4 5">HR-1</strain>
    </source>
</reference>
<dbReference type="InterPro" id="IPR036397">
    <property type="entry name" value="RNaseH_sf"/>
</dbReference>
<evidence type="ECO:0000313" key="5">
    <source>
        <dbReference type="Proteomes" id="UP000236340"/>
    </source>
</evidence>
<proteinExistence type="predicted"/>
<organism evidence="4 5">
    <name type="scientific">Geothermobacter hydrogeniphilus</name>
    <dbReference type="NCBI Taxonomy" id="1969733"/>
    <lineage>
        <taxon>Bacteria</taxon>
        <taxon>Pseudomonadati</taxon>
        <taxon>Thermodesulfobacteriota</taxon>
        <taxon>Desulfuromonadia</taxon>
        <taxon>Desulfuromonadales</taxon>
        <taxon>Geothermobacteraceae</taxon>
        <taxon>Geothermobacter</taxon>
    </lineage>
</organism>
<dbReference type="InterPro" id="IPR013520">
    <property type="entry name" value="Ribonucl_H"/>
</dbReference>
<dbReference type="NCBIfam" id="TIGR00573">
    <property type="entry name" value="dnaq"/>
    <property type="match status" value="1"/>
</dbReference>
<dbReference type="PANTHER" id="PTHR30231">
    <property type="entry name" value="DNA POLYMERASE III SUBUNIT EPSILON"/>
    <property type="match status" value="1"/>
</dbReference>
<dbReference type="EMBL" id="PPFX01000001">
    <property type="protein sequence ID" value="PNU21780.1"/>
    <property type="molecule type" value="Genomic_DNA"/>
</dbReference>
<feature type="domain" description="Exonuclease" evidence="3">
    <location>
        <begin position="19"/>
        <end position="184"/>
    </location>
</feature>
<comment type="caution">
    <text evidence="4">The sequence shown here is derived from an EMBL/GenBank/DDBJ whole genome shotgun (WGS) entry which is preliminary data.</text>
</comment>
<dbReference type="GO" id="GO:0003887">
    <property type="term" value="F:DNA-directed DNA polymerase activity"/>
    <property type="evidence" value="ECO:0007669"/>
    <property type="project" value="InterPro"/>
</dbReference>
<dbReference type="InterPro" id="IPR012337">
    <property type="entry name" value="RNaseH-like_sf"/>
</dbReference>
<evidence type="ECO:0000256" key="2">
    <source>
        <dbReference type="ARBA" id="ARBA00026073"/>
    </source>
</evidence>
<dbReference type="InterPro" id="IPR006054">
    <property type="entry name" value="DnaQ"/>
</dbReference>
<dbReference type="GO" id="GO:0003677">
    <property type="term" value="F:DNA binding"/>
    <property type="evidence" value="ECO:0007669"/>
    <property type="project" value="InterPro"/>
</dbReference>
<dbReference type="RefSeq" id="WP_103113894.1">
    <property type="nucleotide sequence ID" value="NZ_PPFX01000001.1"/>
</dbReference>
<protein>
    <recommendedName>
        <fullName evidence="3">Exonuclease domain-containing protein</fullName>
    </recommendedName>
</protein>
<dbReference type="AlphaFoldDB" id="A0A2K2HES0"/>
<dbReference type="SMART" id="SM00479">
    <property type="entry name" value="EXOIII"/>
    <property type="match status" value="1"/>
</dbReference>
<dbReference type="PANTHER" id="PTHR30231:SF37">
    <property type="entry name" value="EXODEOXYRIBONUCLEASE 10"/>
    <property type="match status" value="1"/>
</dbReference>
<dbReference type="CDD" id="cd06127">
    <property type="entry name" value="DEDDh"/>
    <property type="match status" value="1"/>
</dbReference>